<accession>A0A4Z2F461</accession>
<protein>
    <submittedName>
        <fullName evidence="1">Uncharacterized protein</fullName>
    </submittedName>
</protein>
<name>A0A4Z2F461_9TELE</name>
<reference evidence="1 2" key="1">
    <citation type="submission" date="2019-03" db="EMBL/GenBank/DDBJ databases">
        <title>First draft genome of Liparis tanakae, snailfish: a comprehensive survey of snailfish specific genes.</title>
        <authorList>
            <person name="Kim W."/>
            <person name="Song I."/>
            <person name="Jeong J.-H."/>
            <person name="Kim D."/>
            <person name="Kim S."/>
            <person name="Ryu S."/>
            <person name="Song J.Y."/>
            <person name="Lee S.K."/>
        </authorList>
    </citation>
    <scope>NUCLEOTIDE SEQUENCE [LARGE SCALE GENOMIC DNA]</scope>
    <source>
        <tissue evidence="1">Muscle</tissue>
    </source>
</reference>
<gene>
    <name evidence="1" type="ORF">EYF80_054165</name>
</gene>
<dbReference type="Proteomes" id="UP000314294">
    <property type="component" value="Unassembled WGS sequence"/>
</dbReference>
<proteinExistence type="predicted"/>
<keyword evidence="2" id="KW-1185">Reference proteome</keyword>
<sequence>MQGIRASELQGARASGFRASGFRASGFRALRRTSLKNRVKTKENHVPQSRVLVRESANQLLSKTLLCLRGSIGPNETS</sequence>
<comment type="caution">
    <text evidence="1">The sequence shown here is derived from an EMBL/GenBank/DDBJ whole genome shotgun (WGS) entry which is preliminary data.</text>
</comment>
<evidence type="ECO:0000313" key="2">
    <source>
        <dbReference type="Proteomes" id="UP000314294"/>
    </source>
</evidence>
<dbReference type="AlphaFoldDB" id="A0A4Z2F461"/>
<evidence type="ECO:0000313" key="1">
    <source>
        <dbReference type="EMBL" id="TNN35670.1"/>
    </source>
</evidence>
<organism evidence="1 2">
    <name type="scientific">Liparis tanakae</name>
    <name type="common">Tanaka's snailfish</name>
    <dbReference type="NCBI Taxonomy" id="230148"/>
    <lineage>
        <taxon>Eukaryota</taxon>
        <taxon>Metazoa</taxon>
        <taxon>Chordata</taxon>
        <taxon>Craniata</taxon>
        <taxon>Vertebrata</taxon>
        <taxon>Euteleostomi</taxon>
        <taxon>Actinopterygii</taxon>
        <taxon>Neopterygii</taxon>
        <taxon>Teleostei</taxon>
        <taxon>Neoteleostei</taxon>
        <taxon>Acanthomorphata</taxon>
        <taxon>Eupercaria</taxon>
        <taxon>Perciformes</taxon>
        <taxon>Cottioidei</taxon>
        <taxon>Cottales</taxon>
        <taxon>Liparidae</taxon>
        <taxon>Liparis</taxon>
    </lineage>
</organism>
<dbReference type="EMBL" id="SRLO01001729">
    <property type="protein sequence ID" value="TNN35670.1"/>
    <property type="molecule type" value="Genomic_DNA"/>
</dbReference>